<name>A0AA88C7L3_9BURK</name>
<dbReference type="Pfam" id="PF03466">
    <property type="entry name" value="LysR_substrate"/>
    <property type="match status" value="1"/>
</dbReference>
<dbReference type="PROSITE" id="PS50931">
    <property type="entry name" value="HTH_LYSR"/>
    <property type="match status" value="1"/>
</dbReference>
<dbReference type="InterPro" id="IPR037402">
    <property type="entry name" value="YidZ_PBP2"/>
</dbReference>
<keyword evidence="4" id="KW-0804">Transcription</keyword>
<protein>
    <submittedName>
        <fullName evidence="6">LysR family transcriptional regulator</fullName>
    </submittedName>
</protein>
<evidence type="ECO:0000313" key="6">
    <source>
        <dbReference type="EMBL" id="GGY97430.1"/>
    </source>
</evidence>
<dbReference type="InterPro" id="IPR036388">
    <property type="entry name" value="WH-like_DNA-bd_sf"/>
</dbReference>
<dbReference type="GO" id="GO:0003700">
    <property type="term" value="F:DNA-binding transcription factor activity"/>
    <property type="evidence" value="ECO:0007669"/>
    <property type="project" value="InterPro"/>
</dbReference>
<dbReference type="Proteomes" id="UP000619512">
    <property type="component" value="Unassembled WGS sequence"/>
</dbReference>
<evidence type="ECO:0000256" key="3">
    <source>
        <dbReference type="ARBA" id="ARBA00023125"/>
    </source>
</evidence>
<reference evidence="6" key="1">
    <citation type="journal article" date="2014" name="Int. J. Syst. Evol. Microbiol.">
        <title>Complete genome sequence of Corynebacterium casei LMG S-19264T (=DSM 44701T), isolated from a smear-ripened cheese.</title>
        <authorList>
            <consortium name="US DOE Joint Genome Institute (JGI-PGF)"/>
            <person name="Walter F."/>
            <person name="Albersmeier A."/>
            <person name="Kalinowski J."/>
            <person name="Ruckert C."/>
        </authorList>
    </citation>
    <scope>NUCLEOTIDE SEQUENCE</scope>
    <source>
        <strain evidence="6">KCTC 12344</strain>
    </source>
</reference>
<dbReference type="EMBL" id="BMWW01000005">
    <property type="protein sequence ID" value="GGY97430.1"/>
    <property type="molecule type" value="Genomic_DNA"/>
</dbReference>
<dbReference type="PANTHER" id="PTHR30118">
    <property type="entry name" value="HTH-TYPE TRANSCRIPTIONAL REGULATOR LEUO-RELATED"/>
    <property type="match status" value="1"/>
</dbReference>
<dbReference type="InterPro" id="IPR005119">
    <property type="entry name" value="LysR_subst-bd"/>
</dbReference>
<keyword evidence="3" id="KW-0238">DNA-binding</keyword>
<accession>A0AA88C7L3</accession>
<dbReference type="InterPro" id="IPR000847">
    <property type="entry name" value="LysR_HTH_N"/>
</dbReference>
<feature type="domain" description="HTH lysR-type" evidence="5">
    <location>
        <begin position="18"/>
        <end position="76"/>
    </location>
</feature>
<evidence type="ECO:0000256" key="1">
    <source>
        <dbReference type="ARBA" id="ARBA00009437"/>
    </source>
</evidence>
<dbReference type="InterPro" id="IPR050389">
    <property type="entry name" value="LysR-type_TF"/>
</dbReference>
<evidence type="ECO:0000313" key="7">
    <source>
        <dbReference type="Proteomes" id="UP000619512"/>
    </source>
</evidence>
<dbReference type="PANTHER" id="PTHR30118:SF15">
    <property type="entry name" value="TRANSCRIPTIONAL REGULATORY PROTEIN"/>
    <property type="match status" value="1"/>
</dbReference>
<gene>
    <name evidence="6" type="ORF">GCM10007388_33910</name>
</gene>
<keyword evidence="2" id="KW-0805">Transcription regulation</keyword>
<evidence type="ECO:0000256" key="2">
    <source>
        <dbReference type="ARBA" id="ARBA00023015"/>
    </source>
</evidence>
<dbReference type="InterPro" id="IPR036390">
    <property type="entry name" value="WH_DNA-bd_sf"/>
</dbReference>
<dbReference type="GO" id="GO:0003677">
    <property type="term" value="F:DNA binding"/>
    <property type="evidence" value="ECO:0007669"/>
    <property type="project" value="UniProtKB-KW"/>
</dbReference>
<proteinExistence type="inferred from homology"/>
<dbReference type="SUPFAM" id="SSF53850">
    <property type="entry name" value="Periplasmic binding protein-like II"/>
    <property type="match status" value="1"/>
</dbReference>
<dbReference type="Pfam" id="PF00126">
    <property type="entry name" value="HTH_1"/>
    <property type="match status" value="1"/>
</dbReference>
<dbReference type="Gene3D" id="1.10.10.10">
    <property type="entry name" value="Winged helix-like DNA-binding domain superfamily/Winged helix DNA-binding domain"/>
    <property type="match status" value="1"/>
</dbReference>
<dbReference type="RefSeq" id="WP_189569025.1">
    <property type="nucleotide sequence ID" value="NZ_BMWW01000005.1"/>
</dbReference>
<dbReference type="AlphaFoldDB" id="A0AA88C7L3"/>
<dbReference type="Gene3D" id="3.40.190.10">
    <property type="entry name" value="Periplasmic binding protein-like II"/>
    <property type="match status" value="2"/>
</dbReference>
<sequence>MTKLPIVPRSSAPLRGADLPLLISLNVLLEECNVTRAAMRLHLSQPALSAQLSRLRLLFGDPLLVPAESGRGLAPSPFALKLHRRLQPALLALTTAVRPATDDFDPARAARIFTLAANNTATAVVLPGLAGRLQAQGNRQLQLRLASPDEPDLASRLERGEVDLCFSAACLLPPGLMSCELVTAPYVLVQRAGHARGRAPMTLDDYRMLDHVNVARDGSLHGAMDEQLYRLGHTRHTVVAVQDFTAVGAIVAASDLVCAVPAFLGPSMPPGVDIVELAFPFLTYSMCMAWHAAGDDDPGLQWLRSQVQAVMADRGLAPGLA</sequence>
<dbReference type="CDD" id="cd08417">
    <property type="entry name" value="PBP2_Nitroaromatics_like"/>
    <property type="match status" value="1"/>
</dbReference>
<dbReference type="PRINTS" id="PR00039">
    <property type="entry name" value="HTHLYSR"/>
</dbReference>
<evidence type="ECO:0000256" key="4">
    <source>
        <dbReference type="ARBA" id="ARBA00023163"/>
    </source>
</evidence>
<comment type="similarity">
    <text evidence="1">Belongs to the LysR transcriptional regulatory family.</text>
</comment>
<evidence type="ECO:0000259" key="5">
    <source>
        <dbReference type="PROSITE" id="PS50931"/>
    </source>
</evidence>
<organism evidence="6 7">
    <name type="scientific">Pseudoduganella plicata</name>
    <dbReference type="NCBI Taxonomy" id="321984"/>
    <lineage>
        <taxon>Bacteria</taxon>
        <taxon>Pseudomonadati</taxon>
        <taxon>Pseudomonadota</taxon>
        <taxon>Betaproteobacteria</taxon>
        <taxon>Burkholderiales</taxon>
        <taxon>Oxalobacteraceae</taxon>
        <taxon>Telluria group</taxon>
        <taxon>Pseudoduganella</taxon>
    </lineage>
</organism>
<dbReference type="SUPFAM" id="SSF46785">
    <property type="entry name" value="Winged helix' DNA-binding domain"/>
    <property type="match status" value="1"/>
</dbReference>
<comment type="caution">
    <text evidence="6">The sequence shown here is derived from an EMBL/GenBank/DDBJ whole genome shotgun (WGS) entry which is preliminary data.</text>
</comment>
<reference evidence="6" key="2">
    <citation type="submission" date="2022-12" db="EMBL/GenBank/DDBJ databases">
        <authorList>
            <person name="Sun Q."/>
            <person name="Kim S."/>
        </authorList>
    </citation>
    <scope>NUCLEOTIDE SEQUENCE</scope>
    <source>
        <strain evidence="6">KCTC 12344</strain>
    </source>
</reference>